<organism evidence="2 3">
    <name type="scientific">Microbacterium enclense</name>
    <dbReference type="NCBI Taxonomy" id="993073"/>
    <lineage>
        <taxon>Bacteria</taxon>
        <taxon>Bacillati</taxon>
        <taxon>Actinomycetota</taxon>
        <taxon>Actinomycetes</taxon>
        <taxon>Micrococcales</taxon>
        <taxon>Microbacteriaceae</taxon>
        <taxon>Microbacterium</taxon>
    </lineage>
</organism>
<reference evidence="2 3" key="1">
    <citation type="journal article" date="2018" name="Front. Microbiol.">
        <title>Novel Insights Into Bacterial Dimethylsulfoniopropionate Catabolism in the East China Sea.</title>
        <authorList>
            <person name="Liu J."/>
            <person name="Liu J."/>
            <person name="Zhang S.H."/>
            <person name="Liang J."/>
            <person name="Lin H."/>
            <person name="Song D."/>
            <person name="Yang G.P."/>
            <person name="Todd J.D."/>
            <person name="Zhang X.H."/>
        </authorList>
    </citation>
    <scope>NUCLEOTIDE SEQUENCE [LARGE SCALE GENOMIC DNA]</scope>
    <source>
        <strain evidence="2 3">ZYFD042</strain>
    </source>
</reference>
<name>A0A443JFX1_9MICO</name>
<comment type="caution">
    <text evidence="2">The sequence shown here is derived from an EMBL/GenBank/DDBJ whole genome shotgun (WGS) entry which is preliminary data.</text>
</comment>
<feature type="transmembrane region" description="Helical" evidence="1">
    <location>
        <begin position="31"/>
        <end position="56"/>
    </location>
</feature>
<feature type="transmembrane region" description="Helical" evidence="1">
    <location>
        <begin position="76"/>
        <end position="99"/>
    </location>
</feature>
<proteinExistence type="predicted"/>
<accession>A0A443JFX1</accession>
<keyword evidence="1" id="KW-0472">Membrane</keyword>
<evidence type="ECO:0000313" key="2">
    <source>
        <dbReference type="EMBL" id="RWR19446.1"/>
    </source>
</evidence>
<evidence type="ECO:0000313" key="3">
    <source>
        <dbReference type="Proteomes" id="UP000285970"/>
    </source>
</evidence>
<sequence length="133" mass="14503">MWPVTYSLSPDSYRTLRPERSPRSPRRGWDLVLTVVLLVLLPLAALACSYAGFFLAFASDACGPVTCNYDVMNVGLWFAVIAPWVVLLLALVVAIIRLVRHRITFWVPLVGIVLMAATWFIAAAIVGAGVSAS</sequence>
<feature type="transmembrane region" description="Helical" evidence="1">
    <location>
        <begin position="106"/>
        <end position="130"/>
    </location>
</feature>
<keyword evidence="1" id="KW-1133">Transmembrane helix</keyword>
<dbReference type="EMBL" id="RBZY01000022">
    <property type="protein sequence ID" value="RWR19446.1"/>
    <property type="molecule type" value="Genomic_DNA"/>
</dbReference>
<gene>
    <name evidence="2" type="ORF">D8Y23_07640</name>
</gene>
<dbReference type="Proteomes" id="UP000285970">
    <property type="component" value="Unassembled WGS sequence"/>
</dbReference>
<evidence type="ECO:0000256" key="1">
    <source>
        <dbReference type="SAM" id="Phobius"/>
    </source>
</evidence>
<keyword evidence="1" id="KW-0812">Transmembrane</keyword>
<protein>
    <submittedName>
        <fullName evidence="2">Uncharacterized protein</fullName>
    </submittedName>
</protein>
<dbReference type="AlphaFoldDB" id="A0A443JFX1"/>